<feature type="region of interest" description="Disordered" evidence="1">
    <location>
        <begin position="1"/>
        <end position="43"/>
    </location>
</feature>
<evidence type="ECO:0000256" key="1">
    <source>
        <dbReference type="SAM" id="MobiDB-lite"/>
    </source>
</evidence>
<evidence type="ECO:0008006" key="4">
    <source>
        <dbReference type="Google" id="ProtNLM"/>
    </source>
</evidence>
<feature type="compositionally biased region" description="Basic and acidic residues" evidence="1">
    <location>
        <begin position="569"/>
        <end position="594"/>
    </location>
</feature>
<organism evidence="2 3">
    <name type="scientific">Marasmius tenuissimus</name>
    <dbReference type="NCBI Taxonomy" id="585030"/>
    <lineage>
        <taxon>Eukaryota</taxon>
        <taxon>Fungi</taxon>
        <taxon>Dikarya</taxon>
        <taxon>Basidiomycota</taxon>
        <taxon>Agaricomycotina</taxon>
        <taxon>Agaricomycetes</taxon>
        <taxon>Agaricomycetidae</taxon>
        <taxon>Agaricales</taxon>
        <taxon>Marasmiineae</taxon>
        <taxon>Marasmiaceae</taxon>
        <taxon>Marasmius</taxon>
    </lineage>
</organism>
<reference evidence="2 3" key="1">
    <citation type="submission" date="2024-05" db="EMBL/GenBank/DDBJ databases">
        <title>A draft genome resource for the thread blight pathogen Marasmius tenuissimus strain MS-2.</title>
        <authorList>
            <person name="Yulfo-Soto G.E."/>
            <person name="Baruah I.K."/>
            <person name="Amoako-Attah I."/>
            <person name="Bukari Y."/>
            <person name="Meinhardt L.W."/>
            <person name="Bailey B.A."/>
            <person name="Cohen S.P."/>
        </authorList>
    </citation>
    <scope>NUCLEOTIDE SEQUENCE [LARGE SCALE GENOMIC DNA]</scope>
    <source>
        <strain evidence="2 3">MS-2</strain>
    </source>
</reference>
<sequence length="923" mass="105226">MPSKSQRRKGKKRAEQAQSNSPAEKLDSGSDEIPTSGLGANRAIRLVNRASDKEEYEELLRGMKNLTHHRVLITDPEEIRLLREGPSYPPPRRVPTLDPVLDSILDRTHELDTTRPGKPVKKSTYSTPRRQLYRWWPRDPDGQIYQFEGLEGREKRAPNACRQWGATLHDFYQVHRLPFYEGVITFTSGSRLAAWCREVGELDYAKDELDWAANERDPWRREAADIAIVHMMEVDYPVVSGRVDEGILDARMLFGKKVTSKTPFHPSSYPDPWPIRPFAGLAPRLETQIPLHLLPEKLVVHDPWNLLNGTTKSWNDYDEDVDLDKINPWPFNWQHSRPLDYEPHTYKLNLTSSGTEKIDKARESIKASTPESPVSILTYVFPSKESGETREPAFCISVPTPPPPPTHTPEAHLFLTQHPDRRLGVGNHSIVYAAEWEVPREWFVTPRICMGCIMDKALEFRRKWITEEESKQRNGYTISDAARLDAFKFDRYADWMLPVITKGDITLPDDEVKVWEDAPGFERSSIPVLGRLYAVVGNVQVNTKTYVRPKIVLDVVSAHELWEENQRLAKERRGDKPDPWAEGKKKVREIHGQDEGTGEENVGTSDTEPVDVKGKGRAQEVEGEIMGAVKVCREWDVEDMGNCQTAKADDCEEFNGTFNPEGGLCSKASSGDQGRSEEDKPEIMTTSTFQYKGGLCHVYISSVPWLNPGDPPCYKHGSTQCYSIVRPDVVGEDDIKIAASKETRLDLKPIPLVRSFYHPDNCRLPPTMRVMVTAKLSKQGDRHLAQEALNYQRFDKSFSEHWGGYNMCHPIKEPVPCGAIAPAFYGYYVHDEEVGRRDEDGDEKMDNPGFLSPLLLLEDCGQPIEPGQLSKDDRIECAGLLERFHHLGWEHGSFYPRNILVRKGDHEDFPPHRNPEDLRFRQV</sequence>
<gene>
    <name evidence="2" type="ORF">AAF712_002701</name>
</gene>
<dbReference type="EMBL" id="JBBXMP010000008">
    <property type="protein sequence ID" value="KAL0070211.1"/>
    <property type="molecule type" value="Genomic_DNA"/>
</dbReference>
<comment type="caution">
    <text evidence="2">The sequence shown here is derived from an EMBL/GenBank/DDBJ whole genome shotgun (WGS) entry which is preliminary data.</text>
</comment>
<dbReference type="Proteomes" id="UP001437256">
    <property type="component" value="Unassembled WGS sequence"/>
</dbReference>
<accession>A0ABR3A8H5</accession>
<protein>
    <recommendedName>
        <fullName evidence="4">Protein kinase domain-containing protein</fullName>
    </recommendedName>
</protein>
<evidence type="ECO:0000313" key="2">
    <source>
        <dbReference type="EMBL" id="KAL0070211.1"/>
    </source>
</evidence>
<proteinExistence type="predicted"/>
<keyword evidence="3" id="KW-1185">Reference proteome</keyword>
<evidence type="ECO:0000313" key="3">
    <source>
        <dbReference type="Proteomes" id="UP001437256"/>
    </source>
</evidence>
<feature type="compositionally biased region" description="Basic residues" evidence="1">
    <location>
        <begin position="1"/>
        <end position="12"/>
    </location>
</feature>
<name>A0ABR3A8H5_9AGAR</name>
<feature type="region of interest" description="Disordered" evidence="1">
    <location>
        <begin position="569"/>
        <end position="618"/>
    </location>
</feature>